<dbReference type="Pfam" id="PF11361">
    <property type="entry name" value="DUF3159"/>
    <property type="match status" value="1"/>
</dbReference>
<dbReference type="InterPro" id="IPR016566">
    <property type="entry name" value="UCP010219"/>
</dbReference>
<sequence>MKPENLPNSFMQKQLDSDNFDILETVGGWRGMLESTLPGLVFVVLYALTHQLKYPLGGALALTAVFMGLRMLEKKSLTYAFSGAIGVAIGVAWAWFSGRGENFFAFGLITGTAYGSVITIANLIGFPVAAMALCLFWNLPWKWWKNTAYIAEHNANKLLRAARIVSWIWAGLFILRVGIQLPFWLAGNVTVLGILKLILGIPPFVLCVWLSWVLLRPFRPQG</sequence>
<evidence type="ECO:0000313" key="2">
    <source>
        <dbReference type="EMBL" id="EEH63442.1"/>
    </source>
</evidence>
<feature type="transmembrane region" description="Helical" evidence="1">
    <location>
        <begin position="191"/>
        <end position="215"/>
    </location>
</feature>
<keyword evidence="1" id="KW-0812">Transmembrane</keyword>
<comment type="caution">
    <text evidence="2">The sequence shown here is derived from an EMBL/GenBank/DDBJ whole genome shotgun (WGS) entry which is preliminary data.</text>
</comment>
<dbReference type="OrthoDB" id="5244221at2"/>
<proteinExistence type="predicted"/>
<gene>
    <name evidence="2" type="ORF">HMPREF0044_1366</name>
</gene>
<keyword evidence="1" id="KW-1133">Transmembrane helix</keyword>
<organism evidence="2 3">
    <name type="scientific">Gleimia coleocanis DSM 15436</name>
    <dbReference type="NCBI Taxonomy" id="525245"/>
    <lineage>
        <taxon>Bacteria</taxon>
        <taxon>Bacillati</taxon>
        <taxon>Actinomycetota</taxon>
        <taxon>Actinomycetes</taxon>
        <taxon>Actinomycetales</taxon>
        <taxon>Actinomycetaceae</taxon>
        <taxon>Gleimia</taxon>
    </lineage>
</organism>
<dbReference type="AlphaFoldDB" id="C0W1S6"/>
<dbReference type="HOGENOM" id="CLU_075797_0_0_11"/>
<feature type="transmembrane region" description="Helical" evidence="1">
    <location>
        <begin position="116"/>
        <end position="137"/>
    </location>
</feature>
<feature type="transmembrane region" description="Helical" evidence="1">
    <location>
        <begin position="158"/>
        <end position="179"/>
    </location>
</feature>
<evidence type="ECO:0000313" key="3">
    <source>
        <dbReference type="Proteomes" id="UP000010301"/>
    </source>
</evidence>
<accession>C0W1S6</accession>
<feature type="transmembrane region" description="Helical" evidence="1">
    <location>
        <begin position="54"/>
        <end position="72"/>
    </location>
</feature>
<name>C0W1S6_9ACTO</name>
<keyword evidence="1" id="KW-0472">Membrane</keyword>
<dbReference type="RefSeq" id="WP_006546224.1">
    <property type="nucleotide sequence ID" value="NZ_DS999540.1"/>
</dbReference>
<dbReference type="Proteomes" id="UP000010301">
    <property type="component" value="Unassembled WGS sequence"/>
</dbReference>
<dbReference type="STRING" id="525245.HMPREF0044_1366"/>
<evidence type="ECO:0008006" key="4">
    <source>
        <dbReference type="Google" id="ProtNLM"/>
    </source>
</evidence>
<protein>
    <recommendedName>
        <fullName evidence="4">DUF3159 domain-containing protein</fullName>
    </recommendedName>
</protein>
<dbReference type="EMBL" id="ACFG01000034">
    <property type="protein sequence ID" value="EEH63442.1"/>
    <property type="molecule type" value="Genomic_DNA"/>
</dbReference>
<reference evidence="2 3" key="1">
    <citation type="submission" date="2009-01" db="EMBL/GenBank/DDBJ databases">
        <authorList>
            <person name="Qin X."/>
            <person name="Bachman B."/>
            <person name="Battles P."/>
            <person name="Bell A."/>
            <person name="Bess C."/>
            <person name="Bickham C."/>
            <person name="Chaboub L."/>
            <person name="Chen D."/>
            <person name="Coyle M."/>
            <person name="Deiros D.R."/>
            <person name="Dinh H."/>
            <person name="Forbes L."/>
            <person name="Fowler G."/>
            <person name="Francisco L."/>
            <person name="Fu Q."/>
            <person name="Gubbala S."/>
            <person name="Hale W."/>
            <person name="Han Y."/>
            <person name="Hemphill L."/>
            <person name="Highlander S.K."/>
            <person name="Hirani K."/>
            <person name="Hogues M."/>
            <person name="Jackson L."/>
            <person name="Jakkamsetti A."/>
            <person name="Javaid M."/>
            <person name="Jiang H."/>
            <person name="Korchina V."/>
            <person name="Kovar C."/>
            <person name="Lara F."/>
            <person name="Lee S."/>
            <person name="Mata R."/>
            <person name="Mathew T."/>
            <person name="Moen C."/>
            <person name="Morales K."/>
            <person name="Munidasa M."/>
            <person name="Nazareth L."/>
            <person name="Ngo R."/>
            <person name="Nguyen L."/>
            <person name="Okwuonu G."/>
            <person name="Ongeri F."/>
            <person name="Patil S."/>
            <person name="Petrosino J."/>
            <person name="Pham C."/>
            <person name="Pham P."/>
            <person name="Pu L.-L."/>
            <person name="Puazo M."/>
            <person name="Raj R."/>
            <person name="Reid J."/>
            <person name="Rouhana J."/>
            <person name="Saada N."/>
            <person name="Shang Y."/>
            <person name="Simmons D."/>
            <person name="Thornton R."/>
            <person name="Warren J."/>
            <person name="Weissenberger G."/>
            <person name="Zhang J."/>
            <person name="Zhang L."/>
            <person name="Zhou C."/>
            <person name="Zhu D."/>
            <person name="Muzny D."/>
            <person name="Worley K."/>
            <person name="Gibbs R."/>
        </authorList>
    </citation>
    <scope>NUCLEOTIDE SEQUENCE [LARGE SCALE GENOMIC DNA]</scope>
    <source>
        <strain evidence="2 3">DSM 15436</strain>
    </source>
</reference>
<feature type="transmembrane region" description="Helical" evidence="1">
    <location>
        <begin position="79"/>
        <end position="96"/>
    </location>
</feature>
<dbReference type="eggNOG" id="ENOG5031MNQ">
    <property type="taxonomic scope" value="Bacteria"/>
</dbReference>
<keyword evidence="3" id="KW-1185">Reference proteome</keyword>
<evidence type="ECO:0000256" key="1">
    <source>
        <dbReference type="SAM" id="Phobius"/>
    </source>
</evidence>